<sequence length="242" mass="28756">MKKGNYTKDGYCFYPNFFEEKELLKIEPIIVKFHNHWLKEYASYYNEGSINSHSITSSKYLNNSEKDTLFKFIAQKKLVKLLEFENPTFLNTQLFFDPKNKKQENYWHRDVQYTGLSEIEQKKAIQSQNIVHVRIPFTHELGIELIPKTHKKWDSKEAYEVRNSLNNKKPSDSIKNSKLLSLNRKDVLLFSANMIHRGIYGKNRFSLDIIFFEKNPAIFKFRDEQNLPTESQLLKVECPEVF</sequence>
<gene>
    <name evidence="1" type="ORF">FDT66_12670</name>
</gene>
<dbReference type="Gene3D" id="2.60.120.620">
    <property type="entry name" value="q2cbj1_9rhob like domain"/>
    <property type="match status" value="1"/>
</dbReference>
<keyword evidence="2" id="KW-1185">Reference proteome</keyword>
<organism evidence="1 2">
    <name type="scientific">Polaribacter aestuariivivens</name>
    <dbReference type="NCBI Taxonomy" id="2304626"/>
    <lineage>
        <taxon>Bacteria</taxon>
        <taxon>Pseudomonadati</taxon>
        <taxon>Bacteroidota</taxon>
        <taxon>Flavobacteriia</taxon>
        <taxon>Flavobacteriales</taxon>
        <taxon>Flavobacteriaceae</taxon>
    </lineage>
</organism>
<dbReference type="OrthoDB" id="345086at2"/>
<dbReference type="AlphaFoldDB" id="A0A5S3N0L1"/>
<name>A0A5S3N0L1_9FLAO</name>
<dbReference type="GO" id="GO:0051213">
    <property type="term" value="F:dioxygenase activity"/>
    <property type="evidence" value="ECO:0007669"/>
    <property type="project" value="UniProtKB-KW"/>
</dbReference>
<dbReference type="SUPFAM" id="SSF51197">
    <property type="entry name" value="Clavaminate synthase-like"/>
    <property type="match status" value="1"/>
</dbReference>
<comment type="caution">
    <text evidence="1">The sequence shown here is derived from an EMBL/GenBank/DDBJ whole genome shotgun (WGS) entry which is preliminary data.</text>
</comment>
<accession>A0A5S3N0L1</accession>
<evidence type="ECO:0000313" key="1">
    <source>
        <dbReference type="EMBL" id="TMM28755.1"/>
    </source>
</evidence>
<dbReference type="Proteomes" id="UP000307140">
    <property type="component" value="Unassembled WGS sequence"/>
</dbReference>
<reference evidence="1 2" key="1">
    <citation type="submission" date="2019-05" db="EMBL/GenBank/DDBJ databases">
        <title>Polaribacter aestuariivivens sp. nov., isolated from a tidal flat.</title>
        <authorList>
            <person name="Yoon J.-H."/>
        </authorList>
    </citation>
    <scope>NUCLEOTIDE SEQUENCE [LARGE SCALE GENOMIC DNA]</scope>
    <source>
        <strain evidence="1 2">DBTF-3</strain>
    </source>
</reference>
<evidence type="ECO:0000313" key="2">
    <source>
        <dbReference type="Proteomes" id="UP000307140"/>
    </source>
</evidence>
<keyword evidence="1" id="KW-0223">Dioxygenase</keyword>
<proteinExistence type="predicted"/>
<protein>
    <submittedName>
        <fullName evidence="1">Phytanoyl-CoA dioxygenase</fullName>
    </submittedName>
</protein>
<dbReference type="RefSeq" id="WP_138537114.1">
    <property type="nucleotide sequence ID" value="NZ_VANR01000007.1"/>
</dbReference>
<keyword evidence="1" id="KW-0560">Oxidoreductase</keyword>
<dbReference type="EMBL" id="VANR01000007">
    <property type="protein sequence ID" value="TMM28755.1"/>
    <property type="molecule type" value="Genomic_DNA"/>
</dbReference>